<name>A0A0A8YY95_ARUDO</name>
<evidence type="ECO:0000313" key="1">
    <source>
        <dbReference type="EMBL" id="JAD30408.1"/>
    </source>
</evidence>
<proteinExistence type="predicted"/>
<reference evidence="1" key="2">
    <citation type="journal article" date="2015" name="Data Brief">
        <title>Shoot transcriptome of the giant reed, Arundo donax.</title>
        <authorList>
            <person name="Barrero R.A."/>
            <person name="Guerrero F.D."/>
            <person name="Moolhuijzen P."/>
            <person name="Goolsby J.A."/>
            <person name="Tidwell J."/>
            <person name="Bellgard S.E."/>
            <person name="Bellgard M.I."/>
        </authorList>
    </citation>
    <scope>NUCLEOTIDE SEQUENCE</scope>
    <source>
        <tissue evidence="1">Shoot tissue taken approximately 20 cm above the soil surface</tissue>
    </source>
</reference>
<sequence length="31" mass="3624">MAIRLYVHLNEECHMRSGFNDSSILIMDNTI</sequence>
<dbReference type="EMBL" id="GBRH01267487">
    <property type="protein sequence ID" value="JAD30408.1"/>
    <property type="molecule type" value="Transcribed_RNA"/>
</dbReference>
<dbReference type="AlphaFoldDB" id="A0A0A8YY95"/>
<accession>A0A0A8YY95</accession>
<reference evidence="1" key="1">
    <citation type="submission" date="2014-09" db="EMBL/GenBank/DDBJ databases">
        <authorList>
            <person name="Magalhaes I.L.F."/>
            <person name="Oliveira U."/>
            <person name="Santos F.R."/>
            <person name="Vidigal T.H.D.A."/>
            <person name="Brescovit A.D."/>
            <person name="Santos A.J."/>
        </authorList>
    </citation>
    <scope>NUCLEOTIDE SEQUENCE</scope>
    <source>
        <tissue evidence="1">Shoot tissue taken approximately 20 cm above the soil surface</tissue>
    </source>
</reference>
<organism evidence="1">
    <name type="scientific">Arundo donax</name>
    <name type="common">Giant reed</name>
    <name type="synonym">Donax arundinaceus</name>
    <dbReference type="NCBI Taxonomy" id="35708"/>
    <lineage>
        <taxon>Eukaryota</taxon>
        <taxon>Viridiplantae</taxon>
        <taxon>Streptophyta</taxon>
        <taxon>Embryophyta</taxon>
        <taxon>Tracheophyta</taxon>
        <taxon>Spermatophyta</taxon>
        <taxon>Magnoliopsida</taxon>
        <taxon>Liliopsida</taxon>
        <taxon>Poales</taxon>
        <taxon>Poaceae</taxon>
        <taxon>PACMAD clade</taxon>
        <taxon>Arundinoideae</taxon>
        <taxon>Arundineae</taxon>
        <taxon>Arundo</taxon>
    </lineage>
</organism>
<protein>
    <submittedName>
        <fullName evidence="1">Uncharacterized protein</fullName>
    </submittedName>
</protein>